<dbReference type="EMBL" id="PKPP01007623">
    <property type="protein sequence ID" value="PWA52882.1"/>
    <property type="molecule type" value="Genomic_DNA"/>
</dbReference>
<dbReference type="SUPFAM" id="SSF56672">
    <property type="entry name" value="DNA/RNA polymerases"/>
    <property type="match status" value="1"/>
</dbReference>
<protein>
    <submittedName>
        <fullName evidence="1">Uncharacterized protein</fullName>
    </submittedName>
</protein>
<dbReference type="AlphaFoldDB" id="A0A2U1LV62"/>
<accession>A0A2U1LV62</accession>
<sequence length="109" mass="12300">MQNKSQIKVEAEWTEETEATLQDLKVFLSELPTMTALVAGETLTMYMAASQGAIRSVLQAEREKVLSSPEFSSKITKFKIKLGEYEVTFGPKHVVKWKISVNYLPERGC</sequence>
<dbReference type="InterPro" id="IPR043502">
    <property type="entry name" value="DNA/RNA_pol_sf"/>
</dbReference>
<evidence type="ECO:0000313" key="2">
    <source>
        <dbReference type="Proteomes" id="UP000245207"/>
    </source>
</evidence>
<dbReference type="Proteomes" id="UP000245207">
    <property type="component" value="Unassembled WGS sequence"/>
</dbReference>
<keyword evidence="2" id="KW-1185">Reference proteome</keyword>
<name>A0A2U1LV62_ARTAN</name>
<evidence type="ECO:0000313" key="1">
    <source>
        <dbReference type="EMBL" id="PWA52882.1"/>
    </source>
</evidence>
<organism evidence="1 2">
    <name type="scientific">Artemisia annua</name>
    <name type="common">Sweet wormwood</name>
    <dbReference type="NCBI Taxonomy" id="35608"/>
    <lineage>
        <taxon>Eukaryota</taxon>
        <taxon>Viridiplantae</taxon>
        <taxon>Streptophyta</taxon>
        <taxon>Embryophyta</taxon>
        <taxon>Tracheophyta</taxon>
        <taxon>Spermatophyta</taxon>
        <taxon>Magnoliopsida</taxon>
        <taxon>eudicotyledons</taxon>
        <taxon>Gunneridae</taxon>
        <taxon>Pentapetalae</taxon>
        <taxon>asterids</taxon>
        <taxon>campanulids</taxon>
        <taxon>Asterales</taxon>
        <taxon>Asteraceae</taxon>
        <taxon>Asteroideae</taxon>
        <taxon>Anthemideae</taxon>
        <taxon>Artemisiinae</taxon>
        <taxon>Artemisia</taxon>
    </lineage>
</organism>
<proteinExistence type="predicted"/>
<gene>
    <name evidence="1" type="ORF">CTI12_AA448790</name>
</gene>
<comment type="caution">
    <text evidence="1">The sequence shown here is derived from an EMBL/GenBank/DDBJ whole genome shotgun (WGS) entry which is preliminary data.</text>
</comment>
<reference evidence="1 2" key="1">
    <citation type="journal article" date="2018" name="Mol. Plant">
        <title>The genome of Artemisia annua provides insight into the evolution of Asteraceae family and artemisinin biosynthesis.</title>
        <authorList>
            <person name="Shen Q."/>
            <person name="Zhang L."/>
            <person name="Liao Z."/>
            <person name="Wang S."/>
            <person name="Yan T."/>
            <person name="Shi P."/>
            <person name="Liu M."/>
            <person name="Fu X."/>
            <person name="Pan Q."/>
            <person name="Wang Y."/>
            <person name="Lv Z."/>
            <person name="Lu X."/>
            <person name="Zhang F."/>
            <person name="Jiang W."/>
            <person name="Ma Y."/>
            <person name="Chen M."/>
            <person name="Hao X."/>
            <person name="Li L."/>
            <person name="Tang Y."/>
            <person name="Lv G."/>
            <person name="Zhou Y."/>
            <person name="Sun X."/>
            <person name="Brodelius P.E."/>
            <person name="Rose J.K.C."/>
            <person name="Tang K."/>
        </authorList>
    </citation>
    <scope>NUCLEOTIDE SEQUENCE [LARGE SCALE GENOMIC DNA]</scope>
    <source>
        <strain evidence="2">cv. Huhao1</strain>
        <tissue evidence="1">Leaf</tissue>
    </source>
</reference>